<dbReference type="InterPro" id="IPR015984">
    <property type="entry name" value="Cyt_c_prime_subgr"/>
</dbReference>
<protein>
    <submittedName>
        <fullName evidence="9">Cytochrome c</fullName>
    </submittedName>
</protein>
<dbReference type="Proteomes" id="UP000644693">
    <property type="component" value="Unassembled WGS sequence"/>
</dbReference>
<name>A0A919CIR0_9GAMM</name>
<keyword evidence="5 6" id="KW-0408">Iron</keyword>
<feature type="signal peptide" evidence="8">
    <location>
        <begin position="1"/>
        <end position="25"/>
    </location>
</feature>
<evidence type="ECO:0000256" key="8">
    <source>
        <dbReference type="SAM" id="SignalP"/>
    </source>
</evidence>
<gene>
    <name evidence="9" type="ORF">GCM10007053_08090</name>
</gene>
<sequence>MNHGKKLLVSLASAAAIAISPLALSHFDDKEPMQSYRQSIFALMAMNFGPMGAMLKGEMPWDAEQFKRFAEDLDDVAELDVMRGFAAGTDKGTTRAKPGIWDNMDDFEAKLVDLQTATEALSDAADAGDEAAIKAAFGDTGKACKACHDEYKSKDYLY</sequence>
<dbReference type="GO" id="GO:0022900">
    <property type="term" value="P:electron transport chain"/>
    <property type="evidence" value="ECO:0007669"/>
    <property type="project" value="InterPro"/>
</dbReference>
<dbReference type="Gene3D" id="1.20.120.10">
    <property type="entry name" value="Cytochrome c/b562"/>
    <property type="match status" value="1"/>
</dbReference>
<dbReference type="InterPro" id="IPR002321">
    <property type="entry name" value="Cyt_c_II"/>
</dbReference>
<dbReference type="RefSeq" id="WP_189475356.1">
    <property type="nucleotide sequence ID" value="NZ_BMYM01000001.1"/>
</dbReference>
<reference evidence="9" key="2">
    <citation type="submission" date="2020-09" db="EMBL/GenBank/DDBJ databases">
        <authorList>
            <person name="Sun Q."/>
            <person name="Kim S."/>
        </authorList>
    </citation>
    <scope>NUCLEOTIDE SEQUENCE</scope>
    <source>
        <strain evidence="9">KCTC 23430</strain>
    </source>
</reference>
<keyword evidence="10" id="KW-1185">Reference proteome</keyword>
<dbReference type="Pfam" id="PF01322">
    <property type="entry name" value="Cytochrom_C_2"/>
    <property type="match status" value="1"/>
</dbReference>
<comment type="caution">
    <text evidence="9">The sequence shown here is derived from an EMBL/GenBank/DDBJ whole genome shotgun (WGS) entry which is preliminary data.</text>
</comment>
<feature type="binding site" description="axial binding residue" evidence="6">
    <location>
        <position position="148"/>
    </location>
    <ligand>
        <name>heme c</name>
        <dbReference type="ChEBI" id="CHEBI:61717"/>
    </ligand>
    <ligandPart>
        <name>Fe</name>
        <dbReference type="ChEBI" id="CHEBI:18248"/>
    </ligandPart>
</feature>
<evidence type="ECO:0000256" key="7">
    <source>
        <dbReference type="PIRSR" id="PIRSR000027-2"/>
    </source>
</evidence>
<keyword evidence="4" id="KW-0249">Electron transport</keyword>
<reference evidence="9" key="1">
    <citation type="journal article" date="2014" name="Int. J. Syst. Evol. Microbiol.">
        <title>Complete genome sequence of Corynebacterium casei LMG S-19264T (=DSM 44701T), isolated from a smear-ripened cheese.</title>
        <authorList>
            <consortium name="US DOE Joint Genome Institute (JGI-PGF)"/>
            <person name="Walter F."/>
            <person name="Albersmeier A."/>
            <person name="Kalinowski J."/>
            <person name="Ruckert C."/>
        </authorList>
    </citation>
    <scope>NUCLEOTIDE SEQUENCE</scope>
    <source>
        <strain evidence="9">KCTC 23430</strain>
    </source>
</reference>
<dbReference type="GO" id="GO:0009055">
    <property type="term" value="F:electron transfer activity"/>
    <property type="evidence" value="ECO:0007669"/>
    <property type="project" value="InterPro"/>
</dbReference>
<keyword evidence="1" id="KW-0813">Transport</keyword>
<evidence type="ECO:0000256" key="4">
    <source>
        <dbReference type="ARBA" id="ARBA00022982"/>
    </source>
</evidence>
<accession>A0A919CIR0</accession>
<dbReference type="InterPro" id="IPR010980">
    <property type="entry name" value="Cyt_c/b562"/>
</dbReference>
<evidence type="ECO:0000256" key="3">
    <source>
        <dbReference type="ARBA" id="ARBA00022723"/>
    </source>
</evidence>
<dbReference type="GO" id="GO:0005506">
    <property type="term" value="F:iron ion binding"/>
    <property type="evidence" value="ECO:0007669"/>
    <property type="project" value="InterPro"/>
</dbReference>
<keyword evidence="8" id="KW-0732">Signal</keyword>
<evidence type="ECO:0000313" key="9">
    <source>
        <dbReference type="EMBL" id="GHD28582.1"/>
    </source>
</evidence>
<keyword evidence="2 7" id="KW-0349">Heme</keyword>
<evidence type="ECO:0000256" key="5">
    <source>
        <dbReference type="ARBA" id="ARBA00023004"/>
    </source>
</evidence>
<dbReference type="InterPro" id="IPR012127">
    <property type="entry name" value="Cyt_c_prime"/>
</dbReference>
<evidence type="ECO:0000256" key="1">
    <source>
        <dbReference type="ARBA" id="ARBA00022448"/>
    </source>
</evidence>
<organism evidence="9 10">
    <name type="scientific">Parahalioglobus pacificus</name>
    <dbReference type="NCBI Taxonomy" id="930806"/>
    <lineage>
        <taxon>Bacteria</taxon>
        <taxon>Pseudomonadati</taxon>
        <taxon>Pseudomonadota</taxon>
        <taxon>Gammaproteobacteria</taxon>
        <taxon>Cellvibrionales</taxon>
        <taxon>Halieaceae</taxon>
        <taxon>Parahalioglobus</taxon>
    </lineage>
</organism>
<dbReference type="AlphaFoldDB" id="A0A919CIR0"/>
<evidence type="ECO:0000256" key="2">
    <source>
        <dbReference type="ARBA" id="ARBA00022617"/>
    </source>
</evidence>
<keyword evidence="3 6" id="KW-0479">Metal-binding</keyword>
<comment type="PTM">
    <text evidence="7">Binds 1 heme group per subunit.</text>
</comment>
<dbReference type="GO" id="GO:0020037">
    <property type="term" value="F:heme binding"/>
    <property type="evidence" value="ECO:0007669"/>
    <property type="project" value="InterPro"/>
</dbReference>
<dbReference type="PIRSF" id="PIRSF000027">
    <property type="entry name" value="Cytc_c_prime"/>
    <property type="match status" value="1"/>
</dbReference>
<feature type="chain" id="PRO_5037219785" evidence="8">
    <location>
        <begin position="26"/>
        <end position="158"/>
    </location>
</feature>
<dbReference type="GO" id="GO:0042597">
    <property type="term" value="C:periplasmic space"/>
    <property type="evidence" value="ECO:0007669"/>
    <property type="project" value="InterPro"/>
</dbReference>
<dbReference type="PROSITE" id="PS51009">
    <property type="entry name" value="CYTCII"/>
    <property type="match status" value="1"/>
</dbReference>
<dbReference type="PRINTS" id="PR00608">
    <property type="entry name" value="CYTCHROMECII"/>
</dbReference>
<feature type="binding site" description="covalent" evidence="7">
    <location>
        <position position="147"/>
    </location>
    <ligand>
        <name>heme c</name>
        <dbReference type="ChEBI" id="CHEBI:61717"/>
    </ligand>
</feature>
<dbReference type="SUPFAM" id="SSF47175">
    <property type="entry name" value="Cytochromes"/>
    <property type="match status" value="1"/>
</dbReference>
<evidence type="ECO:0000256" key="6">
    <source>
        <dbReference type="PIRSR" id="PIRSR000027-1"/>
    </source>
</evidence>
<proteinExistence type="predicted"/>
<dbReference type="EMBL" id="BMYM01000001">
    <property type="protein sequence ID" value="GHD28582.1"/>
    <property type="molecule type" value="Genomic_DNA"/>
</dbReference>
<evidence type="ECO:0000313" key="10">
    <source>
        <dbReference type="Proteomes" id="UP000644693"/>
    </source>
</evidence>
<feature type="binding site" description="covalent" evidence="7">
    <location>
        <position position="144"/>
    </location>
    <ligand>
        <name>heme c</name>
        <dbReference type="ChEBI" id="CHEBI:61717"/>
    </ligand>
</feature>